<proteinExistence type="predicted"/>
<protein>
    <submittedName>
        <fullName evidence="2">Proliferation marker protein Ki-67</fullName>
    </submittedName>
</protein>
<name>A0AC55D6D3_ECHTE</name>
<evidence type="ECO:0000313" key="1">
    <source>
        <dbReference type="Proteomes" id="UP000694863"/>
    </source>
</evidence>
<dbReference type="Proteomes" id="UP000694863">
    <property type="component" value="Unplaced"/>
</dbReference>
<keyword evidence="1" id="KW-1185">Reference proteome</keyword>
<gene>
    <name evidence="2" type="primary">MKI67</name>
</gene>
<dbReference type="RefSeq" id="XP_045147311.1">
    <property type="nucleotide sequence ID" value="XM_045291376.1"/>
</dbReference>
<accession>A0AC55D6D3</accession>
<organism evidence="1 2">
    <name type="scientific">Echinops telfairi</name>
    <name type="common">Lesser hedgehog tenrec</name>
    <dbReference type="NCBI Taxonomy" id="9371"/>
    <lineage>
        <taxon>Eukaryota</taxon>
        <taxon>Metazoa</taxon>
        <taxon>Chordata</taxon>
        <taxon>Craniata</taxon>
        <taxon>Vertebrata</taxon>
        <taxon>Euteleostomi</taxon>
        <taxon>Mammalia</taxon>
        <taxon>Eutheria</taxon>
        <taxon>Afrotheria</taxon>
        <taxon>Tenrecidae</taxon>
        <taxon>Tenrecinae</taxon>
        <taxon>Echinops</taxon>
    </lineage>
</organism>
<sequence>MGPCGRLVIIRRTGSDGAHFPLCRNSCWFGRGLDCDIRIQLPVVSQQHCRIDIQQQEALLINFSTTNPTQLNGAPVNEPVKLKHGDIITIIDRSFRFECGGRSEGSRAAAYPEEEGAQELLGHAEDAAESEKPSSAKKKGSIAPLAGGPPSSSETKPYQPRVPSRVLSDIEGWTPKVSPRKRNMSLGPPQVTSSPKGSVGNPMSEISENKEEEVSLKRRRVSFGGHLRPELFDENLPPNTPLKRGEAPGKRKSLGTPAPTVLKKAVKSPAPRKPEASPSVLVEVESASTYDVSQPHRLHTPRRRSSKGSARRKSVDKNTLKIIYPKRRSGTPKGTFSRGRSWADIVKLGTKKQDTKLVKQNSQKHRSKKPRQNAAVQKPPDHVENPFSTGHANSPCTIVIGRAHIDRVSAPARPYRMLNHLVLHKTSNLTEDFSGLTEMFKTPGKEKPQGSSMCPRSSRSSEAIFEEGNLREMPPMLDAPHKVPLATKQGAEVEDISQKSSEHKPEPGASLIALKTWPPDPAGGLARWEDLGSMEDQVSTAKSPRESLSGDLHREIQSVRKCTPKSQATPRTSPRLSRDPSTSPAAVEDPAGEKEQAAAQGSSRKSARGDTHRKTPKRTSVSGGTPRMSPRPLRSLGVSPEVVGEVSEMKGHMQTPESEGQPGHEEEVPLELQKAPGQTPRMSLRLCRSLAASPECGEDLSGVNECTPTPGSPVQPNNNAVRVAQSPPKRTPESGRTPRVTPRLLRSLGASPKVEEDLSEATDSMPFLETPGEPISDGVPLETQKTPLQTPRSEQTPRMSLRLCRSLGASPECGEDLSGMKDRIPTPESPVEPNTNAVRVAQSPPKRTPESGRTPRVTPRLLRSLGASPKVEEDLSEATEHVPSLETPGEPTTADVHLEIKKTGKHPPISGETPKRNPKSASPEAGGDLATMRTPAPTPGSPREPISDAEVHPEARQTPKLTPKSKGTPRMSLRRQRSLRASPEVGEDLSKIDLMPTPESAGESNGDVTRMVLGTPKPTPESGGTPRMTPRLVRSLGVSPEVTEDLSGVNDHLPALETPGEPLSEEEIPLEVQETPRRSGKSGRTRISPRLPRNSSASPEVMEDLSTIKGHVPTPPSPGESTRDGVHLEIQKTPRRIAKSGPTPRTSLRLLRNSSASLEAAEDLPGMKDCTPALSSPGAPSDRKMHRGSPQTPEHAPGSGGAPRVSSRLLRSLGGRPEMEHFPGMEGHLRAPESPGESVSEEVHLEIQDVGKNTPKPREMSRMSLNARKGASASPQVVEDLSRMKGDMPTSTSPRGQSADAVTMVQRTPALTRRSRGTPRTTPRQLRDPHASPEVGEDLSRMNDHTAALKPPGEPVSDKGTHLEAQQTPKPTPRSARTPRMSLRLQRSLGARSEVGEGPPHISGHLPTPRSAGQAIRIEETPQGTRETPERMPKAGGLPRMSPQVSPGAGPEAVGDPSSITDEMPTAELPEELSGDVTRRGQRTPKLSPKSGGTPRLSLRHPRSLAASPQVGDVVSETSAPAPTPVSSEHSVRDGEICQEIQKTPKRTPKSRGTPRLPRDRPADPEFEEDLPRQKGHKPTPQSPGELISDGEIHLEAQPELTPMPGNTPRMSLRLRGSLGGSPELRKSLSEMNDPVATAELAGESSGDPTRIVQRTPKLTPQSGATSTLLRSPCVSSELEGLPRRNDHMPTPEPPAQSISDGEVHMDIQKTPRDTPKSRGTPRMSPRVWEDPNANPEVGDNLASVSEHTPTSKEPADPTKHEPDSLASPTGKSLQRSSWKSEPEPRETLTLTLSHTPPETLQPEPQAVEKLGTTPRKGPERLRGFTKQPRSSTNQSAPAAEPATVKTRLRARYHPYDRVGSQRGLRSLKKTPSTHPGEESAVFPKEDDADLIATAQRSQGRPPSREVPGEDSGLQRLADTCVEAKGRPGVRGEQATSSSLCEEEPQANASEKVQPATMEDHRVPQGTRCLRRNRRGREPQESEHPPNQSENVEAEMGVKTAEPSAPAKLRQGTRCPRRNKRGGEPQESAHPPQQSENVEQSHVRGQGAPAETRGAESPRNLSTPLSSQGTWKQRLK</sequence>
<reference evidence="2" key="1">
    <citation type="submission" date="2025-08" db="UniProtKB">
        <authorList>
            <consortium name="RefSeq"/>
        </authorList>
    </citation>
    <scope>IDENTIFICATION</scope>
</reference>
<evidence type="ECO:0000313" key="2">
    <source>
        <dbReference type="RefSeq" id="XP_045147311.1"/>
    </source>
</evidence>